<dbReference type="Proteomes" id="UP000886998">
    <property type="component" value="Unassembled WGS sequence"/>
</dbReference>
<reference evidence="1" key="1">
    <citation type="submission" date="2020-08" db="EMBL/GenBank/DDBJ databases">
        <title>Multicomponent nature underlies the extraordinary mechanical properties of spider dragline silk.</title>
        <authorList>
            <person name="Kono N."/>
            <person name="Nakamura H."/>
            <person name="Mori M."/>
            <person name="Yoshida Y."/>
            <person name="Ohtoshi R."/>
            <person name="Malay A.D."/>
            <person name="Moran D.A.P."/>
            <person name="Tomita M."/>
            <person name="Numata K."/>
            <person name="Arakawa K."/>
        </authorList>
    </citation>
    <scope>NUCLEOTIDE SEQUENCE</scope>
</reference>
<dbReference type="OrthoDB" id="6753549at2759"/>
<evidence type="ECO:0000313" key="2">
    <source>
        <dbReference type="Proteomes" id="UP000886998"/>
    </source>
</evidence>
<name>A0A8X7C7X3_9ARAC</name>
<protein>
    <submittedName>
        <fullName evidence="1">Uncharacterized protein</fullName>
    </submittedName>
</protein>
<proteinExistence type="predicted"/>
<dbReference type="Gene3D" id="3.30.420.10">
    <property type="entry name" value="Ribonuclease H-like superfamily/Ribonuclease H"/>
    <property type="match status" value="1"/>
</dbReference>
<dbReference type="EMBL" id="BMAV01010367">
    <property type="protein sequence ID" value="GFY55399.1"/>
    <property type="molecule type" value="Genomic_DNA"/>
</dbReference>
<dbReference type="AlphaFoldDB" id="A0A8X7C7X3"/>
<organism evidence="1 2">
    <name type="scientific">Trichonephila inaurata madagascariensis</name>
    <dbReference type="NCBI Taxonomy" id="2747483"/>
    <lineage>
        <taxon>Eukaryota</taxon>
        <taxon>Metazoa</taxon>
        <taxon>Ecdysozoa</taxon>
        <taxon>Arthropoda</taxon>
        <taxon>Chelicerata</taxon>
        <taxon>Arachnida</taxon>
        <taxon>Araneae</taxon>
        <taxon>Araneomorphae</taxon>
        <taxon>Entelegynae</taxon>
        <taxon>Araneoidea</taxon>
        <taxon>Nephilidae</taxon>
        <taxon>Trichonephila</taxon>
        <taxon>Trichonephila inaurata</taxon>
    </lineage>
</organism>
<dbReference type="InterPro" id="IPR036397">
    <property type="entry name" value="RNaseH_sf"/>
</dbReference>
<comment type="caution">
    <text evidence="1">The sequence shown here is derived from an EMBL/GenBank/DDBJ whole genome shotgun (WGS) entry which is preliminary data.</text>
</comment>
<dbReference type="GO" id="GO:0003676">
    <property type="term" value="F:nucleic acid binding"/>
    <property type="evidence" value="ECO:0007669"/>
    <property type="project" value="InterPro"/>
</dbReference>
<accession>A0A8X7C7X3</accession>
<keyword evidence="2" id="KW-1185">Reference proteome</keyword>
<evidence type="ECO:0000313" key="1">
    <source>
        <dbReference type="EMBL" id="GFY55399.1"/>
    </source>
</evidence>
<gene>
    <name evidence="1" type="ORF">TNIN_115731</name>
</gene>
<sequence>MSTVRHSEFYRRSIKNKRLMLLTEGVVLLHDKALLHVSRFLPEELVHFKRGKQPDHPPYSLGMSPCDFHGVWFLVKTLKRETRQRKKLKGKKNQRALGKGLYPRHGHTNFLEKGKPSGKFKRMFCQALVYTLNKVFIYTHSVVS</sequence>